<dbReference type="InterPro" id="IPR013094">
    <property type="entry name" value="AB_hydrolase_3"/>
</dbReference>
<organism evidence="2 3">
    <name type="scientific">Ascoidea rubescens DSM 1968</name>
    <dbReference type="NCBI Taxonomy" id="1344418"/>
    <lineage>
        <taxon>Eukaryota</taxon>
        <taxon>Fungi</taxon>
        <taxon>Dikarya</taxon>
        <taxon>Ascomycota</taxon>
        <taxon>Saccharomycotina</taxon>
        <taxon>Saccharomycetes</taxon>
        <taxon>Ascoideaceae</taxon>
        <taxon>Ascoidea</taxon>
    </lineage>
</organism>
<evidence type="ECO:0000259" key="1">
    <source>
        <dbReference type="Pfam" id="PF07859"/>
    </source>
</evidence>
<dbReference type="EMBL" id="KV454478">
    <property type="protein sequence ID" value="ODV61914.1"/>
    <property type="molecule type" value="Genomic_DNA"/>
</dbReference>
<dbReference type="SUPFAM" id="SSF53474">
    <property type="entry name" value="alpha/beta-Hydrolases"/>
    <property type="match status" value="1"/>
</dbReference>
<dbReference type="InParanoid" id="A0A1D2VJX2"/>
<dbReference type="GeneID" id="30966592"/>
<evidence type="ECO:0000313" key="3">
    <source>
        <dbReference type="Proteomes" id="UP000095038"/>
    </source>
</evidence>
<dbReference type="Gene3D" id="3.40.50.1820">
    <property type="entry name" value="alpha/beta hydrolase"/>
    <property type="match status" value="1"/>
</dbReference>
<dbReference type="FunCoup" id="A0A1D2VJX2">
    <property type="interactions" value="136"/>
</dbReference>
<dbReference type="Proteomes" id="UP000095038">
    <property type="component" value="Unassembled WGS sequence"/>
</dbReference>
<dbReference type="InterPro" id="IPR029058">
    <property type="entry name" value="AB_hydrolase_fold"/>
</dbReference>
<dbReference type="RefSeq" id="XP_020048221.1">
    <property type="nucleotide sequence ID" value="XM_020192956.1"/>
</dbReference>
<keyword evidence="2" id="KW-0378">Hydrolase</keyword>
<gene>
    <name evidence="2" type="ORF">ASCRUDRAFT_75171</name>
</gene>
<sequence length="303" mass="34524">MKTDYCRETIHYGAHERQVVCHYVRGSSTSTQAESQSLDHVVSIFIHGGAWRDPLNTCFDSDKLFEQFVAVENNKTQTAITITDNFYSIDYRLAPIHKFPSYLLDVLSALTSILGHLKQKGIGLNNDKIKINLIGHSVGATLILQVLNYNSILSQWFKLNPDQDKSGNQKEKQILQSFSKSFPEKSLNNIYLLDGIYNIESLIKEYPSYSSFVNEAHHNEFDYTSSSNFSSLFTDILKTLKYNQFVIVHSYQDQLLSLNQTKQFVADVLEKYQLRYTLSVGNFGTHNDVYEAASTANLILQTT</sequence>
<feature type="domain" description="Alpha/beta hydrolase fold-3" evidence="1">
    <location>
        <begin position="45"/>
        <end position="147"/>
    </location>
</feature>
<dbReference type="GO" id="GO:0016787">
    <property type="term" value="F:hydrolase activity"/>
    <property type="evidence" value="ECO:0007669"/>
    <property type="project" value="UniProtKB-KW"/>
</dbReference>
<dbReference type="STRING" id="1344418.A0A1D2VJX2"/>
<evidence type="ECO:0000313" key="2">
    <source>
        <dbReference type="EMBL" id="ODV61914.1"/>
    </source>
</evidence>
<name>A0A1D2VJX2_9ASCO</name>
<dbReference type="OrthoDB" id="420264at2759"/>
<keyword evidence="3" id="KW-1185">Reference proteome</keyword>
<proteinExistence type="predicted"/>
<dbReference type="Pfam" id="PF07859">
    <property type="entry name" value="Abhydrolase_3"/>
    <property type="match status" value="1"/>
</dbReference>
<reference evidence="3" key="1">
    <citation type="submission" date="2016-05" db="EMBL/GenBank/DDBJ databases">
        <title>Comparative genomics of biotechnologically important yeasts.</title>
        <authorList>
            <consortium name="DOE Joint Genome Institute"/>
            <person name="Riley R."/>
            <person name="Haridas S."/>
            <person name="Wolfe K.H."/>
            <person name="Lopes M.R."/>
            <person name="Hittinger C.T."/>
            <person name="Goker M."/>
            <person name="Salamov A."/>
            <person name="Wisecaver J."/>
            <person name="Long T.M."/>
            <person name="Aerts A.L."/>
            <person name="Barry K."/>
            <person name="Choi C."/>
            <person name="Clum A."/>
            <person name="Coughlan A.Y."/>
            <person name="Deshpande S."/>
            <person name="Douglass A.P."/>
            <person name="Hanson S.J."/>
            <person name="Klenk H.-P."/>
            <person name="Labutti K."/>
            <person name="Lapidus A."/>
            <person name="Lindquist E."/>
            <person name="Lipzen A."/>
            <person name="Meier-Kolthoff J.P."/>
            <person name="Ohm R.A."/>
            <person name="Otillar R.P."/>
            <person name="Pangilinan J."/>
            <person name="Peng Y."/>
            <person name="Rokas A."/>
            <person name="Rosa C.A."/>
            <person name="Scheuner C."/>
            <person name="Sibirny A.A."/>
            <person name="Slot J.C."/>
            <person name="Stielow J.B."/>
            <person name="Sun H."/>
            <person name="Kurtzman C.P."/>
            <person name="Blackwell M."/>
            <person name="Grigoriev I.V."/>
            <person name="Jeffries T.W."/>
        </authorList>
    </citation>
    <scope>NUCLEOTIDE SEQUENCE [LARGE SCALE GENOMIC DNA]</scope>
    <source>
        <strain evidence="3">DSM 1968</strain>
    </source>
</reference>
<accession>A0A1D2VJX2</accession>
<protein>
    <submittedName>
        <fullName evidence="2">Alpha/beta-hydrolase</fullName>
    </submittedName>
</protein>
<dbReference type="AlphaFoldDB" id="A0A1D2VJX2"/>